<feature type="non-terminal residue" evidence="1">
    <location>
        <position position="40"/>
    </location>
</feature>
<name>A0ACA9RE21_9GLOM</name>
<keyword evidence="2" id="KW-1185">Reference proteome</keyword>
<feature type="non-terminal residue" evidence="1">
    <location>
        <position position="1"/>
    </location>
</feature>
<protein>
    <submittedName>
        <fullName evidence="1">23324_t:CDS:1</fullName>
    </submittedName>
</protein>
<reference evidence="1" key="1">
    <citation type="submission" date="2021-06" db="EMBL/GenBank/DDBJ databases">
        <authorList>
            <person name="Kallberg Y."/>
            <person name="Tangrot J."/>
            <person name="Rosling A."/>
        </authorList>
    </citation>
    <scope>NUCLEOTIDE SEQUENCE</scope>
    <source>
        <strain evidence="1">MA461A</strain>
    </source>
</reference>
<proteinExistence type="predicted"/>
<gene>
    <name evidence="1" type="ORF">RPERSI_LOCUS18557</name>
</gene>
<dbReference type="EMBL" id="CAJVQC010049399">
    <property type="protein sequence ID" value="CAG8787538.1"/>
    <property type="molecule type" value="Genomic_DNA"/>
</dbReference>
<accession>A0ACA9RE21</accession>
<organism evidence="1 2">
    <name type="scientific">Racocetra persica</name>
    <dbReference type="NCBI Taxonomy" id="160502"/>
    <lineage>
        <taxon>Eukaryota</taxon>
        <taxon>Fungi</taxon>
        <taxon>Fungi incertae sedis</taxon>
        <taxon>Mucoromycota</taxon>
        <taxon>Glomeromycotina</taxon>
        <taxon>Glomeromycetes</taxon>
        <taxon>Diversisporales</taxon>
        <taxon>Gigasporaceae</taxon>
        <taxon>Racocetra</taxon>
    </lineage>
</organism>
<dbReference type="Proteomes" id="UP000789920">
    <property type="component" value="Unassembled WGS sequence"/>
</dbReference>
<evidence type="ECO:0000313" key="2">
    <source>
        <dbReference type="Proteomes" id="UP000789920"/>
    </source>
</evidence>
<comment type="caution">
    <text evidence="1">The sequence shown here is derived from an EMBL/GenBank/DDBJ whole genome shotgun (WGS) entry which is preliminary data.</text>
</comment>
<sequence>EASPKILKSKASSSLSLWGRGCGVLLPTNISHSFTWFLKT</sequence>
<evidence type="ECO:0000313" key="1">
    <source>
        <dbReference type="EMBL" id="CAG8787538.1"/>
    </source>
</evidence>